<keyword evidence="1" id="KW-0808">Transferase</keyword>
<dbReference type="Pfam" id="PF09505">
    <property type="entry name" value="Dimeth_Pyl"/>
    <property type="match status" value="1"/>
</dbReference>
<organism evidence="1">
    <name type="scientific">uncultured Sporomusa sp</name>
    <dbReference type="NCBI Taxonomy" id="307249"/>
    <lineage>
        <taxon>Bacteria</taxon>
        <taxon>Bacillati</taxon>
        <taxon>Bacillota</taxon>
        <taxon>Negativicutes</taxon>
        <taxon>Selenomonadales</taxon>
        <taxon>Sporomusaceae</taxon>
        <taxon>Sporomusa</taxon>
        <taxon>environmental samples</taxon>
    </lineage>
</organism>
<dbReference type="GO" id="GO:0043791">
    <property type="term" value="F:dimethylamine methyltransferase activity"/>
    <property type="evidence" value="ECO:0007669"/>
    <property type="project" value="UniProtKB-EC"/>
</dbReference>
<dbReference type="EMBL" id="FMJE01000002">
    <property type="protein sequence ID" value="SCM78587.1"/>
    <property type="molecule type" value="Genomic_DNA"/>
</dbReference>
<keyword evidence="1" id="KW-0489">Methyltransferase</keyword>
<dbReference type="EC" id="2.1.1.249" evidence="1"/>
<dbReference type="GO" id="GO:0015948">
    <property type="term" value="P:methanogenesis"/>
    <property type="evidence" value="ECO:0007669"/>
    <property type="project" value="InterPro"/>
</dbReference>
<dbReference type="InterPro" id="IPR012653">
    <property type="entry name" value="Dimeth_MeTrfase_MtbB"/>
</dbReference>
<proteinExistence type="predicted"/>
<accession>A0A212LM23</accession>
<name>A0A212LM23_9FIRM</name>
<evidence type="ECO:0000313" key="1">
    <source>
        <dbReference type="EMBL" id="SCM78587.1"/>
    </source>
</evidence>
<dbReference type="AlphaFoldDB" id="A0A212LM23"/>
<protein>
    <submittedName>
        <fullName evidence="1">Dimethylamine methyltransferase MtbB1</fullName>
        <ecNumber evidence="1">2.1.1.249</ecNumber>
    </submittedName>
</protein>
<reference evidence="1" key="1">
    <citation type="submission" date="2016-08" db="EMBL/GenBank/DDBJ databases">
        <authorList>
            <person name="Seilhamer J.J."/>
        </authorList>
    </citation>
    <scope>NUCLEOTIDE SEQUENCE</scope>
    <source>
        <strain evidence="1">86</strain>
    </source>
</reference>
<dbReference type="GO" id="GO:0032259">
    <property type="term" value="P:methylation"/>
    <property type="evidence" value="ECO:0007669"/>
    <property type="project" value="UniProtKB-KW"/>
</dbReference>
<sequence>MAKKYFVRYGDGYGAEMTMDEIREEILLGTQDAAERGQIPPLTAEEQEHLLEICTMPAKFVAVEPGKEVVMTNDEGTLKVSVRCGLSIDRTTALLINEKILCMDSAELAHIDYSYKPIKGIIHDEVCAMHHAQLNTIIPVFYGAMPNLGLYTRPDGPVGNWAELLPAGEIAAARAAQEEAMEHAVRDIVTVAHKMYEAGADGINLDTVGASGDADALAAFRAVKKIREMHPDFPVELGMAGEFILGMHGQLQFEGKTLAGLYPHEQVKLAEAAGVTIFGPTVNTNSSQSFPWNIARVCTFVKACSEVSNIPIHPNVGMGVCGMPLTDSVPLDAASRADKALVEICKIDGL</sequence>
<gene>
    <name evidence="1" type="ORF">KL86SPO_20128</name>
</gene>
<dbReference type="SUPFAM" id="SSF51395">
    <property type="entry name" value="FMN-linked oxidoreductases"/>
    <property type="match status" value="1"/>
</dbReference>